<gene>
    <name evidence="1" type="ORF">CCO02nite_15300</name>
</gene>
<proteinExistence type="predicted"/>
<dbReference type="Proteomes" id="UP000321720">
    <property type="component" value="Unassembled WGS sequence"/>
</dbReference>
<dbReference type="EMBL" id="BJWG01000005">
    <property type="protein sequence ID" value="GEL94872.1"/>
    <property type="molecule type" value="Genomic_DNA"/>
</dbReference>
<dbReference type="OrthoDB" id="5185141at2"/>
<comment type="caution">
    <text evidence="1">The sequence shown here is derived from an EMBL/GenBank/DDBJ whole genome shotgun (WGS) entry which is preliminary data.</text>
</comment>
<evidence type="ECO:0000313" key="2">
    <source>
        <dbReference type="Proteomes" id="UP000321720"/>
    </source>
</evidence>
<protein>
    <submittedName>
        <fullName evidence="1">Uncharacterized protein</fullName>
    </submittedName>
</protein>
<dbReference type="AlphaFoldDB" id="A0A511JA65"/>
<accession>A0A511JA65</accession>
<evidence type="ECO:0000313" key="1">
    <source>
        <dbReference type="EMBL" id="GEL94872.1"/>
    </source>
</evidence>
<sequence length="129" mass="14596">MGIGLEDLARVLNMSPLTGAWFEQTESVVGFAPQKPSAMRPVILRHWAPTGAIAVVFARTTKTYRIEVFNPAHDHRDDRPKCWLREDGNIIVSRPLPIAKDDLDEAHRMCFEDDQATIDAVKAARWQTK</sequence>
<dbReference type="RefSeq" id="WP_146842528.1">
    <property type="nucleotide sequence ID" value="NZ_BJWG01000005.1"/>
</dbReference>
<reference evidence="1 2" key="1">
    <citation type="submission" date="2019-07" db="EMBL/GenBank/DDBJ databases">
        <title>Whole genome shotgun sequence of Cellulomonas composti NBRC 100758.</title>
        <authorList>
            <person name="Hosoyama A."/>
            <person name="Uohara A."/>
            <person name="Ohji S."/>
            <person name="Ichikawa N."/>
        </authorList>
    </citation>
    <scope>NUCLEOTIDE SEQUENCE [LARGE SCALE GENOMIC DNA]</scope>
    <source>
        <strain evidence="1 2">NBRC 100758</strain>
    </source>
</reference>
<organism evidence="1 2">
    <name type="scientific">Cellulomonas composti</name>
    <dbReference type="NCBI Taxonomy" id="266130"/>
    <lineage>
        <taxon>Bacteria</taxon>
        <taxon>Bacillati</taxon>
        <taxon>Actinomycetota</taxon>
        <taxon>Actinomycetes</taxon>
        <taxon>Micrococcales</taxon>
        <taxon>Cellulomonadaceae</taxon>
        <taxon>Cellulomonas</taxon>
    </lineage>
</organism>
<name>A0A511JA65_9CELL</name>
<keyword evidence="2" id="KW-1185">Reference proteome</keyword>